<accession>A0A015YW37</accession>
<gene>
    <name evidence="2" type="ORF">M136_3757</name>
</gene>
<dbReference type="InterPro" id="IPR006448">
    <property type="entry name" value="Phage_term_ssu_P27"/>
</dbReference>
<dbReference type="NCBIfam" id="TIGR01558">
    <property type="entry name" value="sm_term_P27"/>
    <property type="match status" value="1"/>
</dbReference>
<dbReference type="PATRIC" id="fig|1339327.3.peg.4289"/>
<feature type="region of interest" description="Disordered" evidence="1">
    <location>
        <begin position="105"/>
        <end position="127"/>
    </location>
</feature>
<name>A0A015YW37_BACFG</name>
<dbReference type="AlphaFoldDB" id="A0A015YW37"/>
<organism evidence="2 3">
    <name type="scientific">Bacteroides fragilis str. S36L11</name>
    <dbReference type="NCBI Taxonomy" id="1339327"/>
    <lineage>
        <taxon>Bacteria</taxon>
        <taxon>Pseudomonadati</taxon>
        <taxon>Bacteroidota</taxon>
        <taxon>Bacteroidia</taxon>
        <taxon>Bacteroidales</taxon>
        <taxon>Bacteroidaceae</taxon>
        <taxon>Bacteroides</taxon>
    </lineage>
</organism>
<dbReference type="Proteomes" id="UP000022082">
    <property type="component" value="Unassembled WGS sequence"/>
</dbReference>
<reference evidence="2 3" key="1">
    <citation type="submission" date="2014-02" db="EMBL/GenBank/DDBJ databases">
        <authorList>
            <person name="Sears C."/>
            <person name="Carroll K."/>
            <person name="Sack B.R."/>
            <person name="Qadri F."/>
            <person name="Myers L.L."/>
            <person name="Chung G.-T."/>
            <person name="Escheverria P."/>
            <person name="Fraser C.M."/>
            <person name="Sadzewicz L."/>
            <person name="Shefchek K.A."/>
            <person name="Tallon L."/>
            <person name="Das S.P."/>
            <person name="Daugherty S."/>
            <person name="Mongodin E.F."/>
        </authorList>
    </citation>
    <scope>NUCLEOTIDE SEQUENCE [LARGE SCALE GENOMIC DNA]</scope>
    <source>
        <strain evidence="2 3">S36L11</strain>
    </source>
</reference>
<dbReference type="Pfam" id="PF05119">
    <property type="entry name" value="Terminase_4"/>
    <property type="match status" value="1"/>
</dbReference>
<sequence length="127" mass="14504">MVKFVMPDNLSDETQKFIKDVVKELNARKAIQNIDLGAIRMLATSYEMYMQATDILLKEGPVIEIKYEKAANPAQNIATKNYAQVMKIMTEYGLTIKSRGNIKAMKSEDKNDSPLDQFLKKGARERR</sequence>
<comment type="caution">
    <text evidence="2">The sequence shown here is derived from an EMBL/GenBank/DDBJ whole genome shotgun (WGS) entry which is preliminary data.</text>
</comment>
<evidence type="ECO:0000313" key="2">
    <source>
        <dbReference type="EMBL" id="EXZ26979.1"/>
    </source>
</evidence>
<evidence type="ECO:0000256" key="1">
    <source>
        <dbReference type="SAM" id="MobiDB-lite"/>
    </source>
</evidence>
<dbReference type="RefSeq" id="WP_005821762.1">
    <property type="nucleotide sequence ID" value="NZ_JGDJ01000262.1"/>
</dbReference>
<dbReference type="EMBL" id="JGDJ01000262">
    <property type="protein sequence ID" value="EXZ26979.1"/>
    <property type="molecule type" value="Genomic_DNA"/>
</dbReference>
<evidence type="ECO:0000313" key="3">
    <source>
        <dbReference type="Proteomes" id="UP000022082"/>
    </source>
</evidence>
<protein>
    <submittedName>
        <fullName evidence="2">Phage terminase, small subunit, P27 family</fullName>
    </submittedName>
</protein>
<proteinExistence type="predicted"/>